<dbReference type="RefSeq" id="WP_084641988.1">
    <property type="nucleotide sequence ID" value="NZ_QHHU01000093.1"/>
</dbReference>
<dbReference type="InterPro" id="IPR001387">
    <property type="entry name" value="Cro/C1-type_HTH"/>
</dbReference>
<dbReference type="SMART" id="SM00530">
    <property type="entry name" value="HTH_XRE"/>
    <property type="match status" value="1"/>
</dbReference>
<accession>A0A428VYY7</accession>
<reference evidence="2 3" key="1">
    <citation type="submission" date="2018-05" db="EMBL/GenBank/DDBJ databases">
        <title>Evolution of GPA BGCs.</title>
        <authorList>
            <person name="Waglechner N."/>
            <person name="Wright G.D."/>
        </authorList>
    </citation>
    <scope>NUCLEOTIDE SEQUENCE [LARGE SCALE GENOMIC DNA]</scope>
    <source>
        <strain evidence="2 3">DSM 5908</strain>
    </source>
</reference>
<comment type="caution">
    <text evidence="2">The sequence shown here is derived from an EMBL/GenBank/DDBJ whole genome shotgun (WGS) entry which is preliminary data.</text>
</comment>
<dbReference type="AlphaFoldDB" id="A0A428VYY7"/>
<dbReference type="Pfam" id="PF19054">
    <property type="entry name" value="DUF5753"/>
    <property type="match status" value="1"/>
</dbReference>
<dbReference type="Gene3D" id="1.10.260.40">
    <property type="entry name" value="lambda repressor-like DNA-binding domains"/>
    <property type="match status" value="1"/>
</dbReference>
<evidence type="ECO:0000313" key="3">
    <source>
        <dbReference type="Proteomes" id="UP000286716"/>
    </source>
</evidence>
<proteinExistence type="predicted"/>
<dbReference type="PROSITE" id="PS50943">
    <property type="entry name" value="HTH_CROC1"/>
    <property type="match status" value="1"/>
</dbReference>
<dbReference type="EMBL" id="QHHU01000093">
    <property type="protein sequence ID" value="RSM36035.1"/>
    <property type="molecule type" value="Genomic_DNA"/>
</dbReference>
<protein>
    <submittedName>
        <fullName evidence="2">XRE family transcriptional regulator</fullName>
    </submittedName>
</protein>
<dbReference type="OrthoDB" id="3626190at2"/>
<evidence type="ECO:0000259" key="1">
    <source>
        <dbReference type="PROSITE" id="PS50943"/>
    </source>
</evidence>
<dbReference type="SUPFAM" id="SSF47413">
    <property type="entry name" value="lambda repressor-like DNA-binding domains"/>
    <property type="match status" value="1"/>
</dbReference>
<dbReference type="InterPro" id="IPR043917">
    <property type="entry name" value="DUF5753"/>
</dbReference>
<feature type="domain" description="HTH cro/C1-type" evidence="1">
    <location>
        <begin position="20"/>
        <end position="74"/>
    </location>
</feature>
<keyword evidence="3" id="KW-1185">Reference proteome</keyword>
<gene>
    <name evidence="2" type="ORF">DMA12_41905</name>
</gene>
<dbReference type="CDD" id="cd00093">
    <property type="entry name" value="HTH_XRE"/>
    <property type="match status" value="1"/>
</dbReference>
<dbReference type="Pfam" id="PF01381">
    <property type="entry name" value="HTH_3"/>
    <property type="match status" value="1"/>
</dbReference>
<evidence type="ECO:0000313" key="2">
    <source>
        <dbReference type="EMBL" id="RSM36035.1"/>
    </source>
</evidence>
<dbReference type="Proteomes" id="UP000286716">
    <property type="component" value="Unassembled WGS sequence"/>
</dbReference>
<dbReference type="InterPro" id="IPR010982">
    <property type="entry name" value="Lambda_DNA-bd_dom_sf"/>
</dbReference>
<organism evidence="2 3">
    <name type="scientific">Amycolatopsis balhimycina DSM 5908</name>
    <dbReference type="NCBI Taxonomy" id="1081091"/>
    <lineage>
        <taxon>Bacteria</taxon>
        <taxon>Bacillati</taxon>
        <taxon>Actinomycetota</taxon>
        <taxon>Actinomycetes</taxon>
        <taxon>Pseudonocardiales</taxon>
        <taxon>Pseudonocardiaceae</taxon>
        <taxon>Amycolatopsis</taxon>
    </lineage>
</organism>
<sequence>MRMTKASPCLPALLALSASLRTARIAEGLGLRQLAHKLGISAQALSLWETGKRAPAIEDVAHVLGFLRVSPVEYGRVMRLRRQLDDPVSIETLDAGSTSQRRTLEALAVRTFEWAPHVVPEPLQTSEYIRAIAQDHAAKPDDLDQAAFEHQVRQLDHGWTGHRTVLVGAAALAPATEPQLQALRAAANLPGLVVKIVPPSVAKAIDPFTIYEGQASAFTVALRHQENVIFINEPDAVQSYRSTFKALERGSVTCADFRFP</sequence>
<name>A0A428VYY7_AMYBA</name>
<dbReference type="GO" id="GO:0003677">
    <property type="term" value="F:DNA binding"/>
    <property type="evidence" value="ECO:0007669"/>
    <property type="project" value="InterPro"/>
</dbReference>